<evidence type="ECO:0000256" key="1">
    <source>
        <dbReference type="SAM" id="MobiDB-lite"/>
    </source>
</evidence>
<organism evidence="2 3">
    <name type="scientific">Mucor flavus</name>
    <dbReference type="NCBI Taxonomy" id="439312"/>
    <lineage>
        <taxon>Eukaryota</taxon>
        <taxon>Fungi</taxon>
        <taxon>Fungi incertae sedis</taxon>
        <taxon>Mucoromycota</taxon>
        <taxon>Mucoromycotina</taxon>
        <taxon>Mucoromycetes</taxon>
        <taxon>Mucorales</taxon>
        <taxon>Mucorineae</taxon>
        <taxon>Mucoraceae</taxon>
        <taxon>Mucor</taxon>
    </lineage>
</organism>
<keyword evidence="3" id="KW-1185">Reference proteome</keyword>
<feature type="compositionally biased region" description="Polar residues" evidence="1">
    <location>
        <begin position="506"/>
        <end position="517"/>
    </location>
</feature>
<protein>
    <submittedName>
        <fullName evidence="2">Uncharacterized protein</fullName>
    </submittedName>
</protein>
<gene>
    <name evidence="2" type="ORF">MFLAVUS_001459</name>
</gene>
<sequence>MFKNVKVNHLFEDWFKTSHLLDPPYDYFSFVELCDESKTVTNIYYQTLMTSLIRKQPTNRDAIAALTMFNKRQNGDSSFGKKFNEFWEEIHNKIISRRLEKRRLETVEQLNDDTCAEIEAMSRKIVMFDQLLKTNKLRKNANQKNIENDKEAFKDIIKLTKNVSNELEDQDVLLFDDKAVANLMIEKFEEDYCNDLDMKTCLQKYNNMSRSCRELIDILMNAPPSPAVLRKILRKSTLGEEEFDPVIHADLNFVEVTSVHFLNLITSPRNPTQQVALERTAASLTTVQIMNSLFLSDNDIFELNWFEKECQLVKNTKWDGVAFCLKDKKFTPILVEFSGGLNFNSTTKKENDDEKKMVKGIKDILKYTDALGIMDYPIMQHYVRFFGRRLIFESLCLLKNGQLMKRHYFSITCPSTCAELIEFASSYQKLLDWKQTVVYYAKQIVKKFIGRASLLSVHSRQMLLMMAVFICNWEMIAMKVIGKQLGNSHPDYQLAEVSPAEEPTDDTMTSATPQSADHQIHQHQIHRRTLRHLLCRL</sequence>
<name>A0ABP9YML5_9FUNG</name>
<feature type="region of interest" description="Disordered" evidence="1">
    <location>
        <begin position="496"/>
        <end position="518"/>
    </location>
</feature>
<evidence type="ECO:0000313" key="2">
    <source>
        <dbReference type="EMBL" id="GAA5808077.1"/>
    </source>
</evidence>
<dbReference type="Proteomes" id="UP001473302">
    <property type="component" value="Unassembled WGS sequence"/>
</dbReference>
<dbReference type="EMBL" id="BAABUK010000003">
    <property type="protein sequence ID" value="GAA5808077.1"/>
    <property type="molecule type" value="Genomic_DNA"/>
</dbReference>
<reference evidence="2 3" key="1">
    <citation type="submission" date="2024-04" db="EMBL/GenBank/DDBJ databases">
        <title>genome sequences of Mucor flavus KT1a and Helicostylum pulchrum KT1b strains isolated from the surface of a dry-aged beef.</title>
        <authorList>
            <person name="Toyotome T."/>
            <person name="Hosono M."/>
            <person name="Torimaru M."/>
            <person name="Fukuda K."/>
            <person name="Mikami N."/>
        </authorList>
    </citation>
    <scope>NUCLEOTIDE SEQUENCE [LARGE SCALE GENOMIC DNA]</scope>
    <source>
        <strain evidence="2 3">KT1a</strain>
    </source>
</reference>
<proteinExistence type="predicted"/>
<evidence type="ECO:0000313" key="3">
    <source>
        <dbReference type="Proteomes" id="UP001473302"/>
    </source>
</evidence>
<accession>A0ABP9YML5</accession>
<comment type="caution">
    <text evidence="2">The sequence shown here is derived from an EMBL/GenBank/DDBJ whole genome shotgun (WGS) entry which is preliminary data.</text>
</comment>